<dbReference type="Proteomes" id="UP000836597">
    <property type="component" value="Chromosome"/>
</dbReference>
<reference evidence="1" key="2">
    <citation type="submission" date="2020-01" db="EMBL/GenBank/DDBJ databases">
        <authorList>
            <person name="Hornung B."/>
        </authorList>
    </citation>
    <scope>NUCLEOTIDE SEQUENCE</scope>
    <source>
        <strain evidence="1">PacBioINE</strain>
    </source>
</reference>
<dbReference type="EMBL" id="LR746496">
    <property type="protein sequence ID" value="CAA7600304.1"/>
    <property type="molecule type" value="Genomic_DNA"/>
</dbReference>
<reference evidence="2" key="1">
    <citation type="submission" date="2014-11" db="EMBL/GenBank/DDBJ databases">
        <authorList>
            <person name="Hornung B.V."/>
        </authorList>
    </citation>
    <scope>NUCLEOTIDE SEQUENCE</scope>
    <source>
        <strain evidence="2">INE</strain>
    </source>
</reference>
<dbReference type="RefSeq" id="WP_240983997.1">
    <property type="nucleotide sequence ID" value="NZ_CDGJ01000015.1"/>
</dbReference>
<evidence type="ECO:0000313" key="3">
    <source>
        <dbReference type="Proteomes" id="UP001071230"/>
    </source>
</evidence>
<evidence type="ECO:0000313" key="1">
    <source>
        <dbReference type="EMBL" id="CAA7600304.1"/>
    </source>
</evidence>
<dbReference type="EMBL" id="CDGJ01000015">
    <property type="protein sequence ID" value="CEJ06080.1"/>
    <property type="molecule type" value="Genomic_DNA"/>
</dbReference>
<protein>
    <submittedName>
        <fullName evidence="1">Uncharacterized protein</fullName>
    </submittedName>
</protein>
<organism evidence="1">
    <name type="scientific">Acididesulfobacillus acetoxydans</name>
    <dbReference type="NCBI Taxonomy" id="1561005"/>
    <lineage>
        <taxon>Bacteria</taxon>
        <taxon>Bacillati</taxon>
        <taxon>Bacillota</taxon>
        <taxon>Clostridia</taxon>
        <taxon>Eubacteriales</taxon>
        <taxon>Peptococcaceae</taxon>
        <taxon>Acididesulfobacillus</taxon>
    </lineage>
</organism>
<evidence type="ECO:0000313" key="2">
    <source>
        <dbReference type="EMBL" id="CEJ06080.1"/>
    </source>
</evidence>
<dbReference type="Proteomes" id="UP001071230">
    <property type="component" value="Unassembled WGS sequence"/>
</dbReference>
<name>A0A8S0WM12_9FIRM</name>
<dbReference type="KEGG" id="aacx:DEACI_0956"/>
<proteinExistence type="predicted"/>
<accession>A0A8S0WM12</accession>
<dbReference type="AlphaFoldDB" id="A0A8S0WM12"/>
<keyword evidence="3" id="KW-1185">Reference proteome</keyword>
<sequence length="55" mass="6345">MKKQTLIEINGCVETDLSHDQWLDDFIDWLESRGEYFGGGTKDVTSEAVTYEEDE</sequence>
<gene>
    <name evidence="2" type="ORF">DEACI_0526</name>
    <name evidence="1" type="ORF">DEACI_0956</name>
</gene>